<dbReference type="EMBL" id="MU005765">
    <property type="protein sequence ID" value="KAF2712832.1"/>
    <property type="molecule type" value="Genomic_DNA"/>
</dbReference>
<keyword evidence="2" id="KW-1185">Reference proteome</keyword>
<dbReference type="PANTHER" id="PTHR14209:SF19">
    <property type="entry name" value="ISOAMYL ACETATE-HYDROLYZING ESTERASE 1 HOMOLOG"/>
    <property type="match status" value="1"/>
</dbReference>
<dbReference type="SUPFAM" id="SSF52266">
    <property type="entry name" value="SGNH hydrolase"/>
    <property type="match status" value="1"/>
</dbReference>
<dbReference type="Pfam" id="PF00657">
    <property type="entry name" value="Lipase_GDSL"/>
    <property type="match status" value="1"/>
</dbReference>
<keyword evidence="1" id="KW-0378">Hydrolase</keyword>
<dbReference type="AlphaFoldDB" id="A0A6G1KK20"/>
<evidence type="ECO:0000313" key="2">
    <source>
        <dbReference type="Proteomes" id="UP000799428"/>
    </source>
</evidence>
<dbReference type="InterPro" id="IPR001087">
    <property type="entry name" value="GDSL"/>
</dbReference>
<gene>
    <name evidence="1" type="ORF">K504DRAFT_369253</name>
</gene>
<dbReference type="InterPro" id="IPR045136">
    <property type="entry name" value="Iah1-like"/>
</dbReference>
<dbReference type="Gene3D" id="3.40.50.1110">
    <property type="entry name" value="SGNH hydrolase"/>
    <property type="match status" value="1"/>
</dbReference>
<dbReference type="PANTHER" id="PTHR14209">
    <property type="entry name" value="ISOAMYL ACETATE-HYDROLYZING ESTERASE 1"/>
    <property type="match status" value="1"/>
</dbReference>
<dbReference type="OrthoDB" id="671439at2759"/>
<sequence>MVSKSKLPQFVLFGDSLTQWAFSETTAGFGWVLEEKYAGVADIVNQVSYTSTMLERSFKRIIQRATEPDAPPTLLLTIFLGANDACIMPQGEYVPLPRFEANIREFVETVLIQDNMPDTKIILITPPPINIPSPAEEEEANDSMELGPAAAAAMAAARADTKEKPRYKTYMSKRKYADRIMEIAKSYEDTGRVVGLNYWKALVDAGLNDQNRLGNEDAYDEDRLPGCGLKGAKQFKNGYFTDGLHLAPLGYDVLSKELLDLMLSRWPELAPERISS</sequence>
<accession>A0A6G1KK20</accession>
<dbReference type="Proteomes" id="UP000799428">
    <property type="component" value="Unassembled WGS sequence"/>
</dbReference>
<organism evidence="1 2">
    <name type="scientific">Pleomassaria siparia CBS 279.74</name>
    <dbReference type="NCBI Taxonomy" id="1314801"/>
    <lineage>
        <taxon>Eukaryota</taxon>
        <taxon>Fungi</taxon>
        <taxon>Dikarya</taxon>
        <taxon>Ascomycota</taxon>
        <taxon>Pezizomycotina</taxon>
        <taxon>Dothideomycetes</taxon>
        <taxon>Pleosporomycetidae</taxon>
        <taxon>Pleosporales</taxon>
        <taxon>Pleomassariaceae</taxon>
        <taxon>Pleomassaria</taxon>
    </lineage>
</organism>
<reference evidence="1" key="1">
    <citation type="journal article" date="2020" name="Stud. Mycol.">
        <title>101 Dothideomycetes genomes: a test case for predicting lifestyles and emergence of pathogens.</title>
        <authorList>
            <person name="Haridas S."/>
            <person name="Albert R."/>
            <person name="Binder M."/>
            <person name="Bloem J."/>
            <person name="Labutti K."/>
            <person name="Salamov A."/>
            <person name="Andreopoulos B."/>
            <person name="Baker S."/>
            <person name="Barry K."/>
            <person name="Bills G."/>
            <person name="Bluhm B."/>
            <person name="Cannon C."/>
            <person name="Castanera R."/>
            <person name="Culley D."/>
            <person name="Daum C."/>
            <person name="Ezra D."/>
            <person name="Gonzalez J."/>
            <person name="Henrissat B."/>
            <person name="Kuo A."/>
            <person name="Liang C."/>
            <person name="Lipzen A."/>
            <person name="Lutzoni F."/>
            <person name="Magnuson J."/>
            <person name="Mondo S."/>
            <person name="Nolan M."/>
            <person name="Ohm R."/>
            <person name="Pangilinan J."/>
            <person name="Park H.-J."/>
            <person name="Ramirez L."/>
            <person name="Alfaro M."/>
            <person name="Sun H."/>
            <person name="Tritt A."/>
            <person name="Yoshinaga Y."/>
            <person name="Zwiers L.-H."/>
            <person name="Turgeon B."/>
            <person name="Goodwin S."/>
            <person name="Spatafora J."/>
            <person name="Crous P."/>
            <person name="Grigoriev I."/>
        </authorList>
    </citation>
    <scope>NUCLEOTIDE SEQUENCE</scope>
    <source>
        <strain evidence="1">CBS 279.74</strain>
    </source>
</reference>
<dbReference type="GO" id="GO:0016788">
    <property type="term" value="F:hydrolase activity, acting on ester bonds"/>
    <property type="evidence" value="ECO:0007669"/>
    <property type="project" value="InterPro"/>
</dbReference>
<protein>
    <submittedName>
        <fullName evidence="1">SGNH hydrolase</fullName>
    </submittedName>
</protein>
<evidence type="ECO:0000313" key="1">
    <source>
        <dbReference type="EMBL" id="KAF2712832.1"/>
    </source>
</evidence>
<name>A0A6G1KK20_9PLEO</name>
<proteinExistence type="predicted"/>
<dbReference type="InterPro" id="IPR036514">
    <property type="entry name" value="SGNH_hydro_sf"/>
</dbReference>